<feature type="transmembrane region" description="Helical" evidence="3">
    <location>
        <begin position="49"/>
        <end position="69"/>
    </location>
</feature>
<sequence>MNAQSEYLTNHRTNDEGANGLAVGEAPQPTARPHHPAVKEEPPTQPPRLGRIVFFLFLVVAAALTIGLLPRLRERKQVAEDTRDLATPTVAVISPAPAKMTEPLVLSGELRPVIEASIYARANGYVRRWLVDLGAHVEAGQLLAELDTPEINQQLSQGQAELTQAEAAAQLAEVTAKRWKEMLQAKTVSPQEADEKVSDLALKRATVEAARANVKRLNELVGFAHVTAPFNGIITARHLDVGQLVTAGAGQELYRLAQIDKLRVFVHVPQNYARSTVVGQPAELTLPEAPDHKYDAKVVRTAGALDIATAPSSSNAKSIIRITKFSPAAMVWCV</sequence>
<accession>B4DA08</accession>
<evidence type="ECO:0000259" key="4">
    <source>
        <dbReference type="Pfam" id="PF25973"/>
    </source>
</evidence>
<feature type="compositionally biased region" description="Polar residues" evidence="2">
    <location>
        <begin position="1"/>
        <end position="11"/>
    </location>
</feature>
<keyword evidence="3" id="KW-1133">Transmembrane helix</keyword>
<comment type="similarity">
    <text evidence="1">Belongs to the membrane fusion protein (MFP) (TC 8.A.1) family.</text>
</comment>
<reference evidence="5 6" key="1">
    <citation type="journal article" date="2011" name="J. Bacteriol.">
        <title>Genome sequence of Chthoniobacter flavus Ellin428, an aerobic heterotrophic soil bacterium.</title>
        <authorList>
            <person name="Kant R."/>
            <person name="van Passel M.W."/>
            <person name="Palva A."/>
            <person name="Lucas S."/>
            <person name="Lapidus A."/>
            <person name="Glavina Del Rio T."/>
            <person name="Dalin E."/>
            <person name="Tice H."/>
            <person name="Bruce D."/>
            <person name="Goodwin L."/>
            <person name="Pitluck S."/>
            <person name="Larimer F.W."/>
            <person name="Land M.L."/>
            <person name="Hauser L."/>
            <person name="Sangwan P."/>
            <person name="de Vos W.M."/>
            <person name="Janssen P.H."/>
            <person name="Smidt H."/>
        </authorList>
    </citation>
    <scope>NUCLEOTIDE SEQUENCE [LARGE SCALE GENOMIC DNA]</scope>
    <source>
        <strain evidence="5 6">Ellin428</strain>
    </source>
</reference>
<dbReference type="SUPFAM" id="SSF111369">
    <property type="entry name" value="HlyD-like secretion proteins"/>
    <property type="match status" value="1"/>
</dbReference>
<keyword evidence="3" id="KW-0812">Transmembrane</keyword>
<dbReference type="Pfam" id="PF25973">
    <property type="entry name" value="BSH_CzcB"/>
    <property type="match status" value="1"/>
</dbReference>
<dbReference type="GO" id="GO:1990281">
    <property type="term" value="C:efflux pump complex"/>
    <property type="evidence" value="ECO:0007669"/>
    <property type="project" value="TreeGrafter"/>
</dbReference>
<comment type="caution">
    <text evidence="5">The sequence shown here is derived from an EMBL/GenBank/DDBJ whole genome shotgun (WGS) entry which is preliminary data.</text>
</comment>
<proteinExistence type="inferred from homology"/>
<dbReference type="Gene3D" id="2.40.30.170">
    <property type="match status" value="1"/>
</dbReference>
<dbReference type="Gene3D" id="1.10.287.470">
    <property type="entry name" value="Helix hairpin bin"/>
    <property type="match status" value="1"/>
</dbReference>
<dbReference type="PANTHER" id="PTHR30469:SF37">
    <property type="entry name" value="RAGD PROTEIN"/>
    <property type="match status" value="1"/>
</dbReference>
<dbReference type="Proteomes" id="UP000005824">
    <property type="component" value="Unassembled WGS sequence"/>
</dbReference>
<keyword evidence="3" id="KW-0472">Membrane</keyword>
<keyword evidence="6" id="KW-1185">Reference proteome</keyword>
<dbReference type="AlphaFoldDB" id="B4DA08"/>
<dbReference type="GO" id="GO:0015562">
    <property type="term" value="F:efflux transmembrane transporter activity"/>
    <property type="evidence" value="ECO:0007669"/>
    <property type="project" value="TreeGrafter"/>
</dbReference>
<gene>
    <name evidence="5" type="ORF">CfE428DRAFT_5725</name>
</gene>
<dbReference type="InterPro" id="IPR058647">
    <property type="entry name" value="BSH_CzcB-like"/>
</dbReference>
<feature type="domain" description="CzcB-like barrel-sandwich hybrid" evidence="4">
    <location>
        <begin position="116"/>
        <end position="256"/>
    </location>
</feature>
<evidence type="ECO:0000256" key="1">
    <source>
        <dbReference type="ARBA" id="ARBA00009477"/>
    </source>
</evidence>
<dbReference type="Gene3D" id="2.40.50.100">
    <property type="match status" value="1"/>
</dbReference>
<dbReference type="NCBIfam" id="TIGR01730">
    <property type="entry name" value="RND_mfp"/>
    <property type="match status" value="1"/>
</dbReference>
<name>B4DA08_9BACT</name>
<feature type="region of interest" description="Disordered" evidence="2">
    <location>
        <begin position="1"/>
        <end position="44"/>
    </location>
</feature>
<evidence type="ECO:0000256" key="3">
    <source>
        <dbReference type="SAM" id="Phobius"/>
    </source>
</evidence>
<dbReference type="PANTHER" id="PTHR30469">
    <property type="entry name" value="MULTIDRUG RESISTANCE PROTEIN MDTA"/>
    <property type="match status" value="1"/>
</dbReference>
<evidence type="ECO:0000256" key="2">
    <source>
        <dbReference type="SAM" id="MobiDB-lite"/>
    </source>
</evidence>
<organism evidence="5 6">
    <name type="scientific">Chthoniobacter flavus Ellin428</name>
    <dbReference type="NCBI Taxonomy" id="497964"/>
    <lineage>
        <taxon>Bacteria</taxon>
        <taxon>Pseudomonadati</taxon>
        <taxon>Verrucomicrobiota</taxon>
        <taxon>Spartobacteria</taxon>
        <taxon>Chthoniobacterales</taxon>
        <taxon>Chthoniobacteraceae</taxon>
        <taxon>Chthoniobacter</taxon>
    </lineage>
</organism>
<dbReference type="InParanoid" id="B4DA08"/>
<dbReference type="RefSeq" id="WP_006983046.1">
    <property type="nucleotide sequence ID" value="NZ_ABVL01000028.1"/>
</dbReference>
<dbReference type="EMBL" id="ABVL01000028">
    <property type="protein sequence ID" value="EDY16762.1"/>
    <property type="molecule type" value="Genomic_DNA"/>
</dbReference>
<dbReference type="InterPro" id="IPR006143">
    <property type="entry name" value="RND_pump_MFP"/>
</dbReference>
<evidence type="ECO:0000313" key="6">
    <source>
        <dbReference type="Proteomes" id="UP000005824"/>
    </source>
</evidence>
<dbReference type="STRING" id="497964.CfE428DRAFT_5725"/>
<evidence type="ECO:0000313" key="5">
    <source>
        <dbReference type="EMBL" id="EDY16762.1"/>
    </source>
</evidence>
<dbReference type="eggNOG" id="COG0845">
    <property type="taxonomic scope" value="Bacteria"/>
</dbReference>
<protein>
    <submittedName>
        <fullName evidence="5">Membrane-fusion protein-like protein</fullName>
    </submittedName>
</protein>